<comment type="caution">
    <text evidence="4">The sequence shown here is derived from an EMBL/GenBank/DDBJ whole genome shotgun (WGS) entry which is preliminary data.</text>
</comment>
<dbReference type="PRINTS" id="PR01438">
    <property type="entry name" value="UNVRSLSTRESS"/>
</dbReference>
<evidence type="ECO:0000313" key="5">
    <source>
        <dbReference type="Proteomes" id="UP000075683"/>
    </source>
</evidence>
<protein>
    <recommendedName>
        <fullName evidence="2">Universal stress protein</fullName>
    </recommendedName>
</protein>
<keyword evidence="2" id="KW-0963">Cytoplasm</keyword>
<dbReference type="GO" id="GO:0005737">
    <property type="term" value="C:cytoplasm"/>
    <property type="evidence" value="ECO:0007669"/>
    <property type="project" value="UniProtKB-SubCell"/>
</dbReference>
<evidence type="ECO:0000256" key="1">
    <source>
        <dbReference type="ARBA" id="ARBA00008791"/>
    </source>
</evidence>
<dbReference type="PANTHER" id="PTHR46268">
    <property type="entry name" value="STRESS RESPONSE PROTEIN NHAX"/>
    <property type="match status" value="1"/>
</dbReference>
<evidence type="ECO:0000256" key="2">
    <source>
        <dbReference type="PIRNR" id="PIRNR006276"/>
    </source>
</evidence>
<feature type="domain" description="UspA" evidence="3">
    <location>
        <begin position="3"/>
        <end position="142"/>
    </location>
</feature>
<dbReference type="EMBL" id="LQYT01000053">
    <property type="protein sequence ID" value="KYD17746.1"/>
    <property type="molecule type" value="Genomic_DNA"/>
</dbReference>
<dbReference type="AlphaFoldDB" id="A0A150M035"/>
<dbReference type="CDD" id="cd00293">
    <property type="entry name" value="USP-like"/>
    <property type="match status" value="1"/>
</dbReference>
<dbReference type="STRING" id="301148.B4135_2417"/>
<dbReference type="Proteomes" id="UP000075683">
    <property type="component" value="Unassembled WGS sequence"/>
</dbReference>
<dbReference type="SUPFAM" id="SSF52402">
    <property type="entry name" value="Adenine nucleotide alpha hydrolases-like"/>
    <property type="match status" value="1"/>
</dbReference>
<proteinExistence type="inferred from homology"/>
<accession>A0A150M035</accession>
<dbReference type="InterPro" id="IPR006015">
    <property type="entry name" value="Universal_stress_UspA"/>
</dbReference>
<dbReference type="PANTHER" id="PTHR46268:SF6">
    <property type="entry name" value="UNIVERSAL STRESS PROTEIN UP12"/>
    <property type="match status" value="1"/>
</dbReference>
<gene>
    <name evidence="4" type="ORF">B4135_2417</name>
</gene>
<dbReference type="InterPro" id="IPR006016">
    <property type="entry name" value="UspA"/>
</dbReference>
<reference evidence="4 5" key="1">
    <citation type="submission" date="2016-01" db="EMBL/GenBank/DDBJ databases">
        <title>Draft Genome Sequences of Seven Thermophilic Sporeformers Isolated from Foods.</title>
        <authorList>
            <person name="Berendsen E.M."/>
            <person name="Wells-Bennik M.H."/>
            <person name="Krawcyk A.O."/>
            <person name="De Jong A."/>
            <person name="Holsappel S."/>
            <person name="Eijlander R.T."/>
            <person name="Kuipers O.P."/>
        </authorList>
    </citation>
    <scope>NUCLEOTIDE SEQUENCE [LARGE SCALE GENOMIC DNA]</scope>
    <source>
        <strain evidence="4 5">B4135</strain>
    </source>
</reference>
<dbReference type="OrthoDB" id="9789668at2"/>
<comment type="similarity">
    <text evidence="1 2">Belongs to the universal stress protein A family.</text>
</comment>
<name>A0A150M035_9BACI</name>
<dbReference type="InterPro" id="IPR014729">
    <property type="entry name" value="Rossmann-like_a/b/a_fold"/>
</dbReference>
<comment type="subcellular location">
    <subcellularLocation>
        <location evidence="2">Cytoplasm</location>
    </subcellularLocation>
</comment>
<dbReference type="PATRIC" id="fig|301148.3.peg.3925"/>
<organism evidence="4 5">
    <name type="scientific">Caldibacillus debilis</name>
    <dbReference type="NCBI Taxonomy" id="301148"/>
    <lineage>
        <taxon>Bacteria</taxon>
        <taxon>Bacillati</taxon>
        <taxon>Bacillota</taxon>
        <taxon>Bacilli</taxon>
        <taxon>Bacillales</taxon>
        <taxon>Bacillaceae</taxon>
        <taxon>Caldibacillus</taxon>
    </lineage>
</organism>
<evidence type="ECO:0000313" key="4">
    <source>
        <dbReference type="EMBL" id="KYD17746.1"/>
    </source>
</evidence>
<evidence type="ECO:0000259" key="3">
    <source>
        <dbReference type="Pfam" id="PF00582"/>
    </source>
</evidence>
<sequence length="147" mass="16255">MNYKNIIVAIDGSKEAERAFKKALKIAKQSGGKLFLTHIIDIHSLARLEAFDQSLSERVDQMAQEMMLSYKEQAVNEGIDDVTIVIDYGSPKVKIAKDIAKKFDADLIVCGATGLNAVERFIIGSVSEAIVRHAKCDVLVVRSEEEE</sequence>
<dbReference type="RefSeq" id="WP_020156375.1">
    <property type="nucleotide sequence ID" value="NZ_LQYT01000053.1"/>
</dbReference>
<dbReference type="Gene3D" id="3.40.50.620">
    <property type="entry name" value="HUPs"/>
    <property type="match status" value="1"/>
</dbReference>
<dbReference type="PIRSF" id="PIRSF006276">
    <property type="entry name" value="UspA"/>
    <property type="match status" value="1"/>
</dbReference>
<dbReference type="Pfam" id="PF00582">
    <property type="entry name" value="Usp"/>
    <property type="match status" value="1"/>
</dbReference>